<feature type="binding site" evidence="5">
    <location>
        <position position="178"/>
    </location>
    <ligand>
        <name>ATP</name>
        <dbReference type="ChEBI" id="CHEBI:30616"/>
    </ligand>
</feature>
<evidence type="ECO:0000256" key="4">
    <source>
        <dbReference type="ARBA" id="ARBA00023186"/>
    </source>
</evidence>
<comment type="similarity">
    <text evidence="1">Belongs to the heat shock protein 90 family.</text>
</comment>
<dbReference type="GO" id="GO:0016887">
    <property type="term" value="F:ATP hydrolysis activity"/>
    <property type="evidence" value="ECO:0007669"/>
    <property type="project" value="InterPro"/>
</dbReference>
<evidence type="ECO:0000256" key="1">
    <source>
        <dbReference type="ARBA" id="ARBA00008239"/>
    </source>
</evidence>
<feature type="binding site" evidence="5">
    <location>
        <position position="429"/>
    </location>
    <ligand>
        <name>ATP</name>
        <dbReference type="ChEBI" id="CHEBI:30616"/>
    </ligand>
</feature>
<dbReference type="Proteomes" id="UP001214638">
    <property type="component" value="Unassembled WGS sequence"/>
</dbReference>
<protein>
    <submittedName>
        <fullName evidence="10">Bifunctional HSP90</fullName>
    </submittedName>
</protein>
<dbReference type="GeneID" id="94336401"/>
<dbReference type="GO" id="GO:0051082">
    <property type="term" value="F:unfolded protein binding"/>
    <property type="evidence" value="ECO:0007669"/>
    <property type="project" value="InterPro"/>
</dbReference>
<dbReference type="Pfam" id="PF13589">
    <property type="entry name" value="HATPase_c_3"/>
    <property type="match status" value="1"/>
</dbReference>
<dbReference type="SUPFAM" id="SSF54211">
    <property type="entry name" value="Ribosomal protein S5 domain 2-like"/>
    <property type="match status" value="1"/>
</dbReference>
<keyword evidence="6" id="KW-0175">Coiled coil</keyword>
<feature type="binding site" evidence="5">
    <location>
        <position position="173"/>
    </location>
    <ligand>
        <name>ATP</name>
        <dbReference type="ChEBI" id="CHEBI:30616"/>
    </ligand>
</feature>
<feature type="coiled-coil region" evidence="6">
    <location>
        <begin position="450"/>
        <end position="477"/>
    </location>
</feature>
<feature type="region of interest" description="Disordered" evidence="7">
    <location>
        <begin position="773"/>
        <end position="808"/>
    </location>
</feature>
<gene>
    <name evidence="10" type="ORF">BdWA1_002103</name>
</gene>
<feature type="compositionally biased region" description="Acidic residues" evidence="7">
    <location>
        <begin position="794"/>
        <end position="808"/>
    </location>
</feature>
<evidence type="ECO:0000313" key="10">
    <source>
        <dbReference type="EMBL" id="KAK2196854.1"/>
    </source>
</evidence>
<dbReference type="Gene3D" id="3.30.565.10">
    <property type="entry name" value="Histidine kinase-like ATPase, C-terminal domain"/>
    <property type="match status" value="1"/>
</dbReference>
<keyword evidence="4" id="KW-0143">Chaperone</keyword>
<dbReference type="PANTHER" id="PTHR11528">
    <property type="entry name" value="HEAT SHOCK PROTEIN 90 FAMILY MEMBER"/>
    <property type="match status" value="1"/>
</dbReference>
<evidence type="ECO:0000256" key="6">
    <source>
        <dbReference type="SAM" id="Coils"/>
    </source>
</evidence>
<feature type="signal peptide" evidence="8">
    <location>
        <begin position="1"/>
        <end position="26"/>
    </location>
</feature>
<keyword evidence="2 5" id="KW-0547">Nucleotide-binding</keyword>
<evidence type="ECO:0000256" key="2">
    <source>
        <dbReference type="ARBA" id="ARBA00022741"/>
    </source>
</evidence>
<feature type="chain" id="PRO_5041984722" evidence="8">
    <location>
        <begin position="27"/>
        <end position="808"/>
    </location>
</feature>
<sequence>MRKIFLFLSKLFILTILSNSYIVVYSHGNENVSKAEDLETEEPALDDLDLSNSGLDIDVEDAVAKEPEAKTPSEQDQLDSDVDSTVLSDEDLTGIADKAENHEYQAEVTRLLDIIVNSLYTRKDIFLRELISNAADALEKRRILSLSSDHDNEEELAIKVRTYPSLKRLSILDNGIGMTRDDLINNLGTIAKSGTSNFVDALSKGEKDANLIGQFGVGFYSAFLVADQVIVQTKHKGDKQYVWKSSAGTKYELYEDPKGNTLGEQGTLITLTLKEDAVEYLKTKKLEDLVLKYSQFVRFPIFLYKLDSTTKTIAWKHVNSVAPIWSRDRTTITEDEYNSFYEAISGQSEKPLTHIHFVAEGDVDFKALLYIPQRPPNPYFDNSTRNHNVKIYTRRVLVSEEDLPDFIPRYLFGLHGVIDSDSFPLNVSREHLQQSRMIKVIGRKVVRNVLDTLRQLMKDSKEKKEKLREELGLAGSEEARKEVETKLAEQTPFEKFYSAFRGSLKVACYEDSSNQKKISKLLLYKTWKHPKIEITLDEYVAQMQEDQKYIYFASGDSYKEIDTSPHLQAFKKRDIDVLYLMDTMDESCLIQMRNYEGKDFKSVQKGDAGFTTTEEEKALATRQTRLYRPLLDVLRKLLPDVTNVTVSQRLVDDPCAVVSSDWGMSAHMEKVIKSYVVNREDDDSVSYGGHMKSRILEINPNHPIMIELLKRSETQAEDPGFKQTIQLLYNAAKLASGFIVEDVRDLSATAYAHIGSELKVDSQATIDELLAALPEEEAPKDEENRETPKVLNLDDLEQDSSTPENEEL</sequence>
<dbReference type="SUPFAM" id="SSF55874">
    <property type="entry name" value="ATPase domain of HSP90 chaperone/DNA topoisomerase II/histidine kinase"/>
    <property type="match status" value="1"/>
</dbReference>
<dbReference type="InterPro" id="IPR020568">
    <property type="entry name" value="Ribosomal_Su5_D2-typ_SF"/>
</dbReference>
<dbReference type="InterPro" id="IPR020575">
    <property type="entry name" value="Hsp90_N"/>
</dbReference>
<feature type="binding site" evidence="5">
    <location>
        <position position="267"/>
    </location>
    <ligand>
        <name>ATP</name>
        <dbReference type="ChEBI" id="CHEBI:30616"/>
    </ligand>
</feature>
<organism evidence="10 11">
    <name type="scientific">Babesia duncani</name>
    <dbReference type="NCBI Taxonomy" id="323732"/>
    <lineage>
        <taxon>Eukaryota</taxon>
        <taxon>Sar</taxon>
        <taxon>Alveolata</taxon>
        <taxon>Apicomplexa</taxon>
        <taxon>Aconoidasida</taxon>
        <taxon>Piroplasmida</taxon>
        <taxon>Babesiidae</taxon>
        <taxon>Babesia</taxon>
    </lineage>
</organism>
<dbReference type="Gene3D" id="1.20.120.790">
    <property type="entry name" value="Heat shock protein 90, C-terminal domain"/>
    <property type="match status" value="1"/>
</dbReference>
<keyword evidence="11" id="KW-1185">Reference proteome</keyword>
<feature type="domain" description="Histidine kinase/HSP90-like ATPase" evidence="9">
    <location>
        <begin position="121"/>
        <end position="277"/>
    </location>
</feature>
<dbReference type="HAMAP" id="MF_00505">
    <property type="entry name" value="HSP90"/>
    <property type="match status" value="1"/>
</dbReference>
<dbReference type="GO" id="GO:0005524">
    <property type="term" value="F:ATP binding"/>
    <property type="evidence" value="ECO:0007669"/>
    <property type="project" value="UniProtKB-KW"/>
</dbReference>
<dbReference type="InterPro" id="IPR036890">
    <property type="entry name" value="HATPase_C_sf"/>
</dbReference>
<dbReference type="InterPro" id="IPR003594">
    <property type="entry name" value="HATPase_dom"/>
</dbReference>
<dbReference type="Gene3D" id="3.30.230.80">
    <property type="match status" value="1"/>
</dbReference>
<evidence type="ECO:0000256" key="5">
    <source>
        <dbReference type="PIRSR" id="PIRSR002583-1"/>
    </source>
</evidence>
<name>A0AAD9UPG5_9APIC</name>
<keyword evidence="8" id="KW-0732">Signal</keyword>
<evidence type="ECO:0000256" key="3">
    <source>
        <dbReference type="ARBA" id="ARBA00022840"/>
    </source>
</evidence>
<feature type="binding site" evidence="5">
    <location>
        <begin position="214"/>
        <end position="219"/>
    </location>
    <ligand>
        <name>ATP</name>
        <dbReference type="ChEBI" id="CHEBI:30616"/>
    </ligand>
</feature>
<evidence type="ECO:0000259" key="9">
    <source>
        <dbReference type="SMART" id="SM00387"/>
    </source>
</evidence>
<dbReference type="InterPro" id="IPR001404">
    <property type="entry name" value="Hsp90_fam"/>
</dbReference>
<dbReference type="Pfam" id="PF00183">
    <property type="entry name" value="HSP90"/>
    <property type="match status" value="1"/>
</dbReference>
<dbReference type="EMBL" id="JALLKP010000002">
    <property type="protein sequence ID" value="KAK2196854.1"/>
    <property type="molecule type" value="Genomic_DNA"/>
</dbReference>
<dbReference type="InterPro" id="IPR037196">
    <property type="entry name" value="HSP90_C"/>
</dbReference>
<dbReference type="AlphaFoldDB" id="A0AAD9UPG5"/>
<evidence type="ECO:0000256" key="8">
    <source>
        <dbReference type="SAM" id="SignalP"/>
    </source>
</evidence>
<accession>A0AAD9UPG5</accession>
<dbReference type="PRINTS" id="PR00775">
    <property type="entry name" value="HEATSHOCK90"/>
</dbReference>
<dbReference type="FunFam" id="3.30.565.10:FF:000005">
    <property type="entry name" value="Heat shock protein 90"/>
    <property type="match status" value="1"/>
</dbReference>
<comment type="caution">
    <text evidence="10">The sequence shown here is derived from an EMBL/GenBank/DDBJ whole genome shotgun (WGS) entry which is preliminary data.</text>
</comment>
<keyword evidence="3 5" id="KW-0067">ATP-binding</keyword>
<feature type="binding site" evidence="5">
    <location>
        <position position="133"/>
    </location>
    <ligand>
        <name>ATP</name>
        <dbReference type="ChEBI" id="CHEBI:30616"/>
    </ligand>
</feature>
<dbReference type="PIRSF" id="PIRSF002583">
    <property type="entry name" value="Hsp90"/>
    <property type="match status" value="1"/>
</dbReference>
<evidence type="ECO:0000256" key="7">
    <source>
        <dbReference type="SAM" id="MobiDB-lite"/>
    </source>
</evidence>
<feature type="binding site" evidence="5">
    <location>
        <position position="186"/>
    </location>
    <ligand>
        <name>ATP</name>
        <dbReference type="ChEBI" id="CHEBI:30616"/>
    </ligand>
</feature>
<dbReference type="Gene3D" id="3.40.50.11260">
    <property type="match status" value="1"/>
</dbReference>
<feature type="binding site" evidence="5">
    <location>
        <position position="129"/>
    </location>
    <ligand>
        <name>ATP</name>
        <dbReference type="ChEBI" id="CHEBI:30616"/>
    </ligand>
</feature>
<proteinExistence type="inferred from homology"/>
<feature type="binding site" evidence="5">
    <location>
        <position position="192"/>
    </location>
    <ligand>
        <name>ATP</name>
        <dbReference type="ChEBI" id="CHEBI:30616"/>
    </ligand>
</feature>
<dbReference type="CDD" id="cd16927">
    <property type="entry name" value="HATPase_Hsp90-like"/>
    <property type="match status" value="1"/>
</dbReference>
<dbReference type="NCBIfam" id="NF003555">
    <property type="entry name" value="PRK05218.1"/>
    <property type="match status" value="1"/>
</dbReference>
<reference evidence="10" key="1">
    <citation type="journal article" date="2023" name="Nat. Microbiol.">
        <title>Babesia duncani multi-omics identifies virulence factors and drug targets.</title>
        <authorList>
            <person name="Singh P."/>
            <person name="Lonardi S."/>
            <person name="Liang Q."/>
            <person name="Vydyam P."/>
            <person name="Khabirova E."/>
            <person name="Fang T."/>
            <person name="Gihaz S."/>
            <person name="Thekkiniath J."/>
            <person name="Munshi M."/>
            <person name="Abel S."/>
            <person name="Ciampossin L."/>
            <person name="Batugedara G."/>
            <person name="Gupta M."/>
            <person name="Lu X.M."/>
            <person name="Lenz T."/>
            <person name="Chakravarty S."/>
            <person name="Cornillot E."/>
            <person name="Hu Y."/>
            <person name="Ma W."/>
            <person name="Gonzalez L.M."/>
            <person name="Sanchez S."/>
            <person name="Estrada K."/>
            <person name="Sanchez-Flores A."/>
            <person name="Montero E."/>
            <person name="Harb O.S."/>
            <person name="Le Roch K.G."/>
            <person name="Mamoun C.B."/>
        </authorList>
    </citation>
    <scope>NUCLEOTIDE SEQUENCE</scope>
    <source>
        <strain evidence="10">WA1</strain>
    </source>
</reference>
<dbReference type="RefSeq" id="XP_067803696.1">
    <property type="nucleotide sequence ID" value="XM_067947132.1"/>
</dbReference>
<feature type="binding site" evidence="5">
    <location>
        <begin position="193"/>
        <end position="194"/>
    </location>
    <ligand>
        <name>ATP</name>
        <dbReference type="ChEBI" id="CHEBI:30616"/>
    </ligand>
</feature>
<dbReference type="SMART" id="SM00387">
    <property type="entry name" value="HATPase_c"/>
    <property type="match status" value="1"/>
</dbReference>
<dbReference type="SUPFAM" id="SSF110942">
    <property type="entry name" value="HSP90 C-terminal domain"/>
    <property type="match status" value="1"/>
</dbReference>
<dbReference type="GO" id="GO:0140662">
    <property type="term" value="F:ATP-dependent protein folding chaperone"/>
    <property type="evidence" value="ECO:0007669"/>
    <property type="project" value="InterPro"/>
</dbReference>
<dbReference type="KEGG" id="bdw:94336401"/>
<evidence type="ECO:0000313" key="11">
    <source>
        <dbReference type="Proteomes" id="UP001214638"/>
    </source>
</evidence>